<dbReference type="InterPro" id="IPR003838">
    <property type="entry name" value="ABC3_permease_C"/>
</dbReference>
<feature type="transmembrane region" description="Helical" evidence="6">
    <location>
        <begin position="148"/>
        <end position="169"/>
    </location>
</feature>
<evidence type="ECO:0000256" key="1">
    <source>
        <dbReference type="ARBA" id="ARBA00004651"/>
    </source>
</evidence>
<feature type="transmembrane region" description="Helical" evidence="6">
    <location>
        <begin position="57"/>
        <end position="77"/>
    </location>
</feature>
<dbReference type="PANTHER" id="PTHR46795:SF3">
    <property type="entry name" value="ABC TRANSPORTER PERMEASE"/>
    <property type="match status" value="1"/>
</dbReference>
<feature type="transmembrane region" description="Helical" evidence="6">
    <location>
        <begin position="574"/>
        <end position="593"/>
    </location>
</feature>
<evidence type="ECO:0000256" key="4">
    <source>
        <dbReference type="ARBA" id="ARBA00022989"/>
    </source>
</evidence>
<keyword evidence="2 6" id="KW-1003">Cell membrane</keyword>
<dbReference type="InterPro" id="IPR027022">
    <property type="entry name" value="ABC_permease_BceB-typ"/>
</dbReference>
<evidence type="ECO:0000256" key="6">
    <source>
        <dbReference type="PIRNR" id="PIRNR018968"/>
    </source>
</evidence>
<evidence type="ECO:0000256" key="3">
    <source>
        <dbReference type="ARBA" id="ARBA00022692"/>
    </source>
</evidence>
<accession>A0ABX2I3V5</accession>
<name>A0ABX2I3V5_BLAHA</name>
<keyword evidence="5 6" id="KW-0472">Membrane</keyword>
<keyword evidence="3 6" id="KW-0812">Transmembrane</keyword>
<feature type="transmembrane region" description="Helical" evidence="6">
    <location>
        <begin position="518"/>
        <end position="540"/>
    </location>
</feature>
<sequence>MSLFKLSFSNFKRSVRNYGMLIVSLAFSVFIFFNFQNVLYSDSMDVLMDYKKDYIDMIVKAASVVFAVFLFFFIWYASNVFLNQRKKEIGIYIFMGLDNQRIGKMYVLEAVFIGLVSLVSGIVTGVLFSKLFQMLLLKLSDISVDVKFSFSLSPVLVTAAMFGGVYGLMTLKSYHTLATSSVLNLLSGAKQKEIRPEKGILTFLRILAGLGILGAGYYLAWDTNGMQALNNALAAVILVIAGVYLLFSGLIPALLRKLTGNKKYLYKKERNLWVNSLAFRMKKNYRTYAMVTVLMICSVTVLAFSIAMKQRYEKIHAFDRVYTCQVVSTQPKDGEEIARGIQQENELECWNTYELVILDSKTMHSKYNQTMYGVVSYSQVKSAAKAAGLSFPYKELKDTQVINLDHEILMSLAGSSVGDEKQQIGEKMYEVLTVDKTPYLGALQSSADIYVVSDKTFEELEGLGVKSYLYNYRLKNPENIEASKAYLQSLVTQDENGQYTTGVNYSQAQSKQDGWIRIMYSLCQFMFVTLVLAAGSIIFLKTGNEVYEDKERYRVLEKMGIQTKVLKKSVRNEICFTYYCPFVLMVVTSWFSIHALGNVMKEELLLVNLWSAGIVLVLFSGICLLSVRTARKRLFL</sequence>
<keyword evidence="4 6" id="KW-1133">Transmembrane helix</keyword>
<proteinExistence type="inferred from homology"/>
<comment type="subcellular location">
    <subcellularLocation>
        <location evidence="1 6">Cell membrane</location>
        <topology evidence="1 6">Multi-pass membrane protein</topology>
    </subcellularLocation>
</comment>
<dbReference type="Pfam" id="PF02687">
    <property type="entry name" value="FtsX"/>
    <property type="match status" value="1"/>
</dbReference>
<dbReference type="PIRSF" id="PIRSF018968">
    <property type="entry name" value="ABC_permease_BceB"/>
    <property type="match status" value="1"/>
</dbReference>
<feature type="transmembrane region" description="Helical" evidence="6">
    <location>
        <begin position="288"/>
        <end position="308"/>
    </location>
</feature>
<feature type="transmembrane region" description="Helical" evidence="6">
    <location>
        <begin position="200"/>
        <end position="220"/>
    </location>
</feature>
<evidence type="ECO:0000256" key="2">
    <source>
        <dbReference type="ARBA" id="ARBA00022475"/>
    </source>
</evidence>
<evidence type="ECO:0000313" key="8">
    <source>
        <dbReference type="EMBL" id="NSJ84640.1"/>
    </source>
</evidence>
<feature type="transmembrane region" description="Helical" evidence="6">
    <location>
        <begin position="232"/>
        <end position="255"/>
    </location>
</feature>
<keyword evidence="6" id="KW-0813">Transport</keyword>
<keyword evidence="9" id="KW-1185">Reference proteome</keyword>
<dbReference type="Proteomes" id="UP000822142">
    <property type="component" value="Unassembled WGS sequence"/>
</dbReference>
<feature type="transmembrane region" description="Helical" evidence="6">
    <location>
        <begin position="605"/>
        <end position="627"/>
    </location>
</feature>
<reference evidence="8 9" key="1">
    <citation type="journal article" date="2020" name="Cell Host Microbe">
        <title>Functional and Genomic Variation between Human-Derived Isolates of Lachnospiraceae Reveals Inter- and Intra-Species Diversity.</title>
        <authorList>
            <person name="Sorbara M.T."/>
            <person name="Littmann E.R."/>
            <person name="Fontana E."/>
            <person name="Moody T.U."/>
            <person name="Kohout C.E."/>
            <person name="Gjonbalaj M."/>
            <person name="Eaton V."/>
            <person name="Seok R."/>
            <person name="Leiner I.M."/>
            <person name="Pamer E.G."/>
        </authorList>
    </citation>
    <scope>NUCLEOTIDE SEQUENCE [LARGE SCALE GENOMIC DNA]</scope>
    <source>
        <strain evidence="8 9">MSK.15.26</strain>
    </source>
</reference>
<organism evidence="8 9">
    <name type="scientific">Blautia hansenii</name>
    <name type="common">Ruminococcus hansenii</name>
    <dbReference type="NCBI Taxonomy" id="1322"/>
    <lineage>
        <taxon>Bacteria</taxon>
        <taxon>Bacillati</taxon>
        <taxon>Bacillota</taxon>
        <taxon>Clostridia</taxon>
        <taxon>Lachnospirales</taxon>
        <taxon>Lachnospiraceae</taxon>
        <taxon>Blautia</taxon>
    </lineage>
</organism>
<gene>
    <name evidence="8" type="ORF">G5A70_00235</name>
</gene>
<dbReference type="InterPro" id="IPR052536">
    <property type="entry name" value="ABC-4_Integral_Memb_Prot"/>
</dbReference>
<dbReference type="RefSeq" id="WP_173747122.1">
    <property type="nucleotide sequence ID" value="NZ_JAAITA010000001.1"/>
</dbReference>
<feature type="transmembrane region" description="Helical" evidence="6">
    <location>
        <begin position="20"/>
        <end position="37"/>
    </location>
</feature>
<dbReference type="PANTHER" id="PTHR46795">
    <property type="entry name" value="ABC TRANSPORTER PERMEASE-RELATED-RELATED"/>
    <property type="match status" value="1"/>
</dbReference>
<feature type="transmembrane region" description="Helical" evidence="6">
    <location>
        <begin position="105"/>
        <end position="128"/>
    </location>
</feature>
<feature type="domain" description="ABC3 transporter permease C-terminal" evidence="7">
    <location>
        <begin position="62"/>
        <end position="169"/>
    </location>
</feature>
<evidence type="ECO:0000259" key="7">
    <source>
        <dbReference type="Pfam" id="PF02687"/>
    </source>
</evidence>
<dbReference type="EMBL" id="JAAITA010000001">
    <property type="protein sequence ID" value="NSJ84640.1"/>
    <property type="molecule type" value="Genomic_DNA"/>
</dbReference>
<evidence type="ECO:0000313" key="9">
    <source>
        <dbReference type="Proteomes" id="UP000822142"/>
    </source>
</evidence>
<comment type="caution">
    <text evidence="8">The sequence shown here is derived from an EMBL/GenBank/DDBJ whole genome shotgun (WGS) entry which is preliminary data.</text>
</comment>
<comment type="similarity">
    <text evidence="6">Belongs to the ABC-4 integral membrane protein family.</text>
</comment>
<protein>
    <submittedName>
        <fullName evidence="8">ABC transporter permease</fullName>
    </submittedName>
</protein>
<evidence type="ECO:0000256" key="5">
    <source>
        <dbReference type="ARBA" id="ARBA00023136"/>
    </source>
</evidence>